<dbReference type="Proteomes" id="UP000199356">
    <property type="component" value="Unassembled WGS sequence"/>
</dbReference>
<organism evidence="1 2">
    <name type="scientific">Tranquillimonas alkanivorans</name>
    <dbReference type="NCBI Taxonomy" id="441119"/>
    <lineage>
        <taxon>Bacteria</taxon>
        <taxon>Pseudomonadati</taxon>
        <taxon>Pseudomonadota</taxon>
        <taxon>Alphaproteobacteria</taxon>
        <taxon>Rhodobacterales</taxon>
        <taxon>Roseobacteraceae</taxon>
        <taxon>Tranquillimonas</taxon>
    </lineage>
</organism>
<evidence type="ECO:0000313" key="1">
    <source>
        <dbReference type="EMBL" id="SFP07929.1"/>
    </source>
</evidence>
<dbReference type="EMBL" id="FOXA01000002">
    <property type="protein sequence ID" value="SFP07929.1"/>
    <property type="molecule type" value="Genomic_DNA"/>
</dbReference>
<proteinExistence type="predicted"/>
<keyword evidence="2" id="KW-1185">Reference proteome</keyword>
<dbReference type="AlphaFoldDB" id="A0A1I5MEI1"/>
<name>A0A1I5MEI1_9RHOB</name>
<reference evidence="1 2" key="1">
    <citation type="submission" date="2016-10" db="EMBL/GenBank/DDBJ databases">
        <authorList>
            <person name="de Groot N.N."/>
        </authorList>
    </citation>
    <scope>NUCLEOTIDE SEQUENCE [LARGE SCALE GENOMIC DNA]</scope>
    <source>
        <strain evidence="1 2">DSM 19547</strain>
    </source>
</reference>
<protein>
    <submittedName>
        <fullName evidence="1">Uncharacterized protein</fullName>
    </submittedName>
</protein>
<evidence type="ECO:0000313" key="2">
    <source>
        <dbReference type="Proteomes" id="UP000199356"/>
    </source>
</evidence>
<gene>
    <name evidence="1" type="ORF">SAMN04488047_102232</name>
</gene>
<accession>A0A1I5MEI1</accession>
<sequence>MLGDLPDSTLTGLAPGSRQKVVRDLLTEAAKGEGAMVLKDGDGWIIT</sequence>